<evidence type="ECO:0000313" key="2">
    <source>
        <dbReference type="EMBL" id="EDM05482.1"/>
    </source>
</evidence>
<sequence length="62" mass="6629">MTPQWRQARGLDPPSSPRVPQSWGVIGHMGGCHLYPTPRGTSVWGRGATASVSEGGSERANR</sequence>
<feature type="region of interest" description="Disordered" evidence="1">
    <location>
        <begin position="38"/>
        <end position="62"/>
    </location>
</feature>
<protein>
    <submittedName>
        <fullName evidence="2">RCG33577</fullName>
    </submittedName>
</protein>
<gene>
    <name evidence="2" type="ORF">rCG_33577</name>
</gene>
<reference evidence="2 3" key="1">
    <citation type="submission" date="2005-07" db="EMBL/GenBank/DDBJ databases">
        <authorList>
            <person name="Mural R.J."/>
            <person name="Li P.W."/>
            <person name="Adams M.D."/>
            <person name="Amanatides P.G."/>
            <person name="Baden-Tillson H."/>
            <person name="Barnstead M."/>
            <person name="Chin S.H."/>
            <person name="Dew I."/>
            <person name="Evans C.A."/>
            <person name="Ferriera S."/>
            <person name="Flanigan M."/>
            <person name="Fosler C."/>
            <person name="Glodek A."/>
            <person name="Gu Z."/>
            <person name="Holt R.A."/>
            <person name="Jennings D."/>
            <person name="Kraft C.L."/>
            <person name="Lu F."/>
            <person name="Nguyen T."/>
            <person name="Nusskern D.R."/>
            <person name="Pfannkoch C.M."/>
            <person name="Sitter C."/>
            <person name="Sutton G.G."/>
            <person name="Venter J.C."/>
            <person name="Wang Z."/>
            <person name="Woodage T."/>
            <person name="Zheng X.H."/>
            <person name="Zhong F."/>
        </authorList>
    </citation>
    <scope>NUCLEOTIDE SEQUENCE [LARGE SCALE GENOMIC DNA]</scope>
    <source>
        <strain>BN</strain>
        <strain evidence="3">Sprague-Dawley</strain>
    </source>
</reference>
<organism evidence="2 3">
    <name type="scientific">Rattus norvegicus</name>
    <name type="common">Rat</name>
    <dbReference type="NCBI Taxonomy" id="10116"/>
    <lineage>
        <taxon>Eukaryota</taxon>
        <taxon>Metazoa</taxon>
        <taxon>Chordata</taxon>
        <taxon>Craniata</taxon>
        <taxon>Vertebrata</taxon>
        <taxon>Euteleostomi</taxon>
        <taxon>Mammalia</taxon>
        <taxon>Eutheria</taxon>
        <taxon>Euarchontoglires</taxon>
        <taxon>Glires</taxon>
        <taxon>Rodentia</taxon>
        <taxon>Myomorpha</taxon>
        <taxon>Muroidea</taxon>
        <taxon>Muridae</taxon>
        <taxon>Murinae</taxon>
        <taxon>Rattus</taxon>
    </lineage>
</organism>
<evidence type="ECO:0000313" key="3">
    <source>
        <dbReference type="Proteomes" id="UP000234681"/>
    </source>
</evidence>
<dbReference type="AlphaFoldDB" id="A6HHH7"/>
<dbReference type="Proteomes" id="UP000234681">
    <property type="component" value="Chromosome 10"/>
</dbReference>
<accession>A6HHH7</accession>
<name>A6HHH7_RAT</name>
<proteinExistence type="predicted"/>
<evidence type="ECO:0000256" key="1">
    <source>
        <dbReference type="SAM" id="MobiDB-lite"/>
    </source>
</evidence>
<feature type="region of interest" description="Disordered" evidence="1">
    <location>
        <begin position="1"/>
        <end position="21"/>
    </location>
</feature>
<dbReference type="EMBL" id="CH473948">
    <property type="protein sequence ID" value="EDM05482.1"/>
    <property type="molecule type" value="Genomic_DNA"/>
</dbReference>